<dbReference type="Proteomes" id="UP001500851">
    <property type="component" value="Unassembled WGS sequence"/>
</dbReference>
<keyword evidence="2" id="KW-0238">DNA-binding</keyword>
<name>A0ABP4XWU0_9MICO</name>
<evidence type="ECO:0008006" key="8">
    <source>
        <dbReference type="Google" id="ProtNLM"/>
    </source>
</evidence>
<dbReference type="InterPro" id="IPR036388">
    <property type="entry name" value="WH-like_DNA-bd_sf"/>
</dbReference>
<dbReference type="PANTHER" id="PTHR30136:SF24">
    <property type="entry name" value="HTH-TYPE TRANSCRIPTIONAL REPRESSOR ALLR"/>
    <property type="match status" value="1"/>
</dbReference>
<comment type="caution">
    <text evidence="6">The sequence shown here is derived from an EMBL/GenBank/DDBJ whole genome shotgun (WGS) entry which is preliminary data.</text>
</comment>
<dbReference type="Pfam" id="PF01614">
    <property type="entry name" value="IclR_C"/>
    <property type="match status" value="1"/>
</dbReference>
<evidence type="ECO:0000259" key="5">
    <source>
        <dbReference type="PROSITE" id="PS51078"/>
    </source>
</evidence>
<evidence type="ECO:0000256" key="2">
    <source>
        <dbReference type="ARBA" id="ARBA00023125"/>
    </source>
</evidence>
<dbReference type="InterPro" id="IPR036390">
    <property type="entry name" value="WH_DNA-bd_sf"/>
</dbReference>
<dbReference type="SMART" id="SM00346">
    <property type="entry name" value="HTH_ICLR"/>
    <property type="match status" value="1"/>
</dbReference>
<organism evidence="6 7">
    <name type="scientific">Leucobacter iarius</name>
    <dbReference type="NCBI Taxonomy" id="333963"/>
    <lineage>
        <taxon>Bacteria</taxon>
        <taxon>Bacillati</taxon>
        <taxon>Actinomycetota</taxon>
        <taxon>Actinomycetes</taxon>
        <taxon>Micrococcales</taxon>
        <taxon>Microbacteriaceae</taxon>
        <taxon>Leucobacter</taxon>
    </lineage>
</organism>
<gene>
    <name evidence="6" type="ORF">GCM10009768_27750</name>
</gene>
<dbReference type="Gene3D" id="1.10.10.10">
    <property type="entry name" value="Winged helix-like DNA-binding domain superfamily/Winged helix DNA-binding domain"/>
    <property type="match status" value="1"/>
</dbReference>
<keyword evidence="1" id="KW-0805">Transcription regulation</keyword>
<evidence type="ECO:0000259" key="4">
    <source>
        <dbReference type="PROSITE" id="PS51077"/>
    </source>
</evidence>
<reference evidence="7" key="1">
    <citation type="journal article" date="2019" name="Int. J. Syst. Evol. Microbiol.">
        <title>The Global Catalogue of Microorganisms (GCM) 10K type strain sequencing project: providing services to taxonomists for standard genome sequencing and annotation.</title>
        <authorList>
            <consortium name="The Broad Institute Genomics Platform"/>
            <consortium name="The Broad Institute Genome Sequencing Center for Infectious Disease"/>
            <person name="Wu L."/>
            <person name="Ma J."/>
        </authorList>
    </citation>
    <scope>NUCLEOTIDE SEQUENCE [LARGE SCALE GENOMIC DNA]</scope>
    <source>
        <strain evidence="7">JCM 14736</strain>
    </source>
</reference>
<accession>A0ABP4XWU0</accession>
<proteinExistence type="predicted"/>
<dbReference type="InterPro" id="IPR014757">
    <property type="entry name" value="Tscrpt_reg_IclR_C"/>
</dbReference>
<evidence type="ECO:0000313" key="7">
    <source>
        <dbReference type="Proteomes" id="UP001500851"/>
    </source>
</evidence>
<dbReference type="EMBL" id="BAAAOB010000004">
    <property type="protein sequence ID" value="GAA1797230.1"/>
    <property type="molecule type" value="Genomic_DNA"/>
</dbReference>
<dbReference type="RefSeq" id="WP_344033157.1">
    <property type="nucleotide sequence ID" value="NZ_BAAAOB010000004.1"/>
</dbReference>
<dbReference type="InterPro" id="IPR050707">
    <property type="entry name" value="HTH_MetabolicPath_Reg"/>
</dbReference>
<dbReference type="PROSITE" id="PS51077">
    <property type="entry name" value="HTH_ICLR"/>
    <property type="match status" value="1"/>
</dbReference>
<sequence>MRDVPLRREAPSYPIASVDHALTLIQLLRDTGPLRVADAASELGVAHSTAHRLLGMLVFRDFAFQDEERRYHPGPAVGQRPIGQPWTRELCRLARPHLERLTDRVGETSNLMIRVGARVRFLLTVQSLDGGAVGDRRGIVLPAIYTAGGRAMLASLSPASVETLLGGERAGRSGDALPESERARLRRELAAVRSSGYARNLDDSELGLSALAMPVRDGETRVVAAVAVAVRSSRVARMRSGRVVEELRSCRDAVEDALAAEGFHGSGGH</sequence>
<dbReference type="SUPFAM" id="SSF55781">
    <property type="entry name" value="GAF domain-like"/>
    <property type="match status" value="1"/>
</dbReference>
<dbReference type="Pfam" id="PF09339">
    <property type="entry name" value="HTH_IclR"/>
    <property type="match status" value="1"/>
</dbReference>
<dbReference type="Gene3D" id="3.30.450.40">
    <property type="match status" value="1"/>
</dbReference>
<feature type="domain" description="HTH iclR-type" evidence="4">
    <location>
        <begin position="15"/>
        <end position="75"/>
    </location>
</feature>
<dbReference type="SUPFAM" id="SSF46785">
    <property type="entry name" value="Winged helix' DNA-binding domain"/>
    <property type="match status" value="1"/>
</dbReference>
<evidence type="ECO:0000256" key="3">
    <source>
        <dbReference type="ARBA" id="ARBA00023163"/>
    </source>
</evidence>
<keyword evidence="3" id="KW-0804">Transcription</keyword>
<dbReference type="InterPro" id="IPR005471">
    <property type="entry name" value="Tscrpt_reg_IclR_N"/>
</dbReference>
<evidence type="ECO:0000313" key="6">
    <source>
        <dbReference type="EMBL" id="GAA1797230.1"/>
    </source>
</evidence>
<keyword evidence="7" id="KW-1185">Reference proteome</keyword>
<feature type="domain" description="IclR-ED" evidence="5">
    <location>
        <begin position="78"/>
        <end position="260"/>
    </location>
</feature>
<dbReference type="PANTHER" id="PTHR30136">
    <property type="entry name" value="HELIX-TURN-HELIX TRANSCRIPTIONAL REGULATOR, ICLR FAMILY"/>
    <property type="match status" value="1"/>
</dbReference>
<dbReference type="PROSITE" id="PS51078">
    <property type="entry name" value="ICLR_ED"/>
    <property type="match status" value="1"/>
</dbReference>
<protein>
    <recommendedName>
        <fullName evidence="8">IclR family transcriptional regulator</fullName>
    </recommendedName>
</protein>
<dbReference type="InterPro" id="IPR029016">
    <property type="entry name" value="GAF-like_dom_sf"/>
</dbReference>
<evidence type="ECO:0000256" key="1">
    <source>
        <dbReference type="ARBA" id="ARBA00023015"/>
    </source>
</evidence>